<comment type="caution">
    <text evidence="5">The sequence shown here is derived from an EMBL/GenBank/DDBJ whole genome shotgun (WGS) entry which is preliminary data.</text>
</comment>
<dbReference type="InterPro" id="IPR000835">
    <property type="entry name" value="HTH_MarR-typ"/>
</dbReference>
<evidence type="ECO:0000256" key="1">
    <source>
        <dbReference type="ARBA" id="ARBA00023015"/>
    </source>
</evidence>
<dbReference type="GO" id="GO:0003700">
    <property type="term" value="F:DNA-binding transcription factor activity"/>
    <property type="evidence" value="ECO:0007669"/>
    <property type="project" value="InterPro"/>
</dbReference>
<keyword evidence="1" id="KW-0805">Transcription regulation</keyword>
<proteinExistence type="predicted"/>
<dbReference type="EMBL" id="LMVP01000257">
    <property type="protein sequence ID" value="PAV12406.1"/>
    <property type="molecule type" value="Genomic_DNA"/>
</dbReference>
<dbReference type="Pfam" id="PF12802">
    <property type="entry name" value="MarR_2"/>
    <property type="match status" value="1"/>
</dbReference>
<evidence type="ECO:0000313" key="5">
    <source>
        <dbReference type="EMBL" id="PAV12406.1"/>
    </source>
</evidence>
<reference evidence="5 6" key="1">
    <citation type="journal article" date="2017" name="BMC Genomics">
        <title>Genomic analysis of methanogenic archaea reveals a shift towards energy conservation.</title>
        <authorList>
            <person name="Gilmore S.P."/>
            <person name="Henske J.K."/>
            <person name="Sexton J.A."/>
            <person name="Solomon K.V."/>
            <person name="Seppala S."/>
            <person name="Yoo J.I."/>
            <person name="Huyett L.M."/>
            <person name="Pressman A."/>
            <person name="Cogan J.Z."/>
            <person name="Kivenson V."/>
            <person name="Peng X."/>
            <person name="Tan Y."/>
            <person name="Valentine D.L."/>
            <person name="O'Malley M.A."/>
        </authorList>
    </citation>
    <scope>NUCLEOTIDE SEQUENCE [LARGE SCALE GENOMIC DNA]</scope>
    <source>
        <strain evidence="5 6">MC-15</strain>
    </source>
</reference>
<keyword evidence="6" id="KW-1185">Reference proteome</keyword>
<keyword evidence="2" id="KW-0238">DNA-binding</keyword>
<dbReference type="RefSeq" id="WP_170943301.1">
    <property type="nucleotide sequence ID" value="NZ_LMVP01000257.1"/>
</dbReference>
<dbReference type="SMART" id="SM00347">
    <property type="entry name" value="HTH_MARR"/>
    <property type="match status" value="1"/>
</dbReference>
<dbReference type="AlphaFoldDB" id="A0A2A2HT08"/>
<dbReference type="PANTHER" id="PTHR42756">
    <property type="entry name" value="TRANSCRIPTIONAL REGULATOR, MARR"/>
    <property type="match status" value="1"/>
</dbReference>
<dbReference type="PRINTS" id="PR00598">
    <property type="entry name" value="HTHMARR"/>
</dbReference>
<gene>
    <name evidence="5" type="ORF">ASJ81_06425</name>
</gene>
<evidence type="ECO:0000256" key="3">
    <source>
        <dbReference type="ARBA" id="ARBA00023163"/>
    </source>
</evidence>
<dbReference type="InterPro" id="IPR036388">
    <property type="entry name" value="WH-like_DNA-bd_sf"/>
</dbReference>
<dbReference type="OrthoDB" id="78011at2157"/>
<evidence type="ECO:0000256" key="2">
    <source>
        <dbReference type="ARBA" id="ARBA00023125"/>
    </source>
</evidence>
<accession>A0A2A2HT08</accession>
<organism evidence="5 6">
    <name type="scientific">Methanosarcina spelaei</name>
    <dbReference type="NCBI Taxonomy" id="1036679"/>
    <lineage>
        <taxon>Archaea</taxon>
        <taxon>Methanobacteriati</taxon>
        <taxon>Methanobacteriota</taxon>
        <taxon>Stenosarchaea group</taxon>
        <taxon>Methanomicrobia</taxon>
        <taxon>Methanosarcinales</taxon>
        <taxon>Methanosarcinaceae</taxon>
        <taxon>Methanosarcina</taxon>
    </lineage>
</organism>
<protein>
    <recommendedName>
        <fullName evidence="4">HTH marR-type domain-containing protein</fullName>
    </recommendedName>
</protein>
<dbReference type="GO" id="GO:0003677">
    <property type="term" value="F:DNA binding"/>
    <property type="evidence" value="ECO:0007669"/>
    <property type="project" value="UniProtKB-KW"/>
</dbReference>
<name>A0A2A2HT08_9EURY</name>
<dbReference type="Gene3D" id="1.10.10.10">
    <property type="entry name" value="Winged helix-like DNA-binding domain superfamily/Winged helix DNA-binding domain"/>
    <property type="match status" value="1"/>
</dbReference>
<dbReference type="PROSITE" id="PS50995">
    <property type="entry name" value="HTH_MARR_2"/>
    <property type="match status" value="1"/>
</dbReference>
<feature type="domain" description="HTH marR-type" evidence="4">
    <location>
        <begin position="1"/>
        <end position="143"/>
    </location>
</feature>
<dbReference type="InterPro" id="IPR036390">
    <property type="entry name" value="WH_DNA-bd_sf"/>
</dbReference>
<sequence>MTTDDHKYPYHFYLRNSVYKIMMQVDSNLTQYDITNQQARVVGFIGEKQEEGITVYQKDIESYMGITGASVSNLLRGLEKKGFIERIRSASDDRAKELSLTLKGRELIATFNSVFSETENRIVQGMTAEQKKLFLELLKIVVHNFDG</sequence>
<keyword evidence="3" id="KW-0804">Transcription</keyword>
<evidence type="ECO:0000313" key="6">
    <source>
        <dbReference type="Proteomes" id="UP000218164"/>
    </source>
</evidence>
<evidence type="ECO:0000259" key="4">
    <source>
        <dbReference type="PROSITE" id="PS50995"/>
    </source>
</evidence>
<dbReference type="PANTHER" id="PTHR42756:SF1">
    <property type="entry name" value="TRANSCRIPTIONAL REPRESSOR OF EMRAB OPERON"/>
    <property type="match status" value="1"/>
</dbReference>
<dbReference type="Proteomes" id="UP000218164">
    <property type="component" value="Unassembled WGS sequence"/>
</dbReference>
<dbReference type="SUPFAM" id="SSF46785">
    <property type="entry name" value="Winged helix' DNA-binding domain"/>
    <property type="match status" value="1"/>
</dbReference>